<dbReference type="EMBL" id="JADEVV010000073">
    <property type="protein sequence ID" value="MBE9255609.1"/>
    <property type="molecule type" value="Genomic_DNA"/>
</dbReference>
<keyword evidence="3" id="KW-1185">Reference proteome</keyword>
<dbReference type="InterPro" id="IPR007280">
    <property type="entry name" value="Peptidase_C_arc/bac"/>
</dbReference>
<name>A0ABR9VW86_9SYNC</name>
<sequence>MFRSFTTGKLNKLAPLWMGLPSALVVFYPTLSYGQNNQNSFYNPIPINANTTVNDRLTLQDMPTGEGGFARDYRINLRAGDQVAIDLRSDEFDTMVMLIGDDGTTIVANDDSTEGGTNSLAFARITESGDYIVRVRTYAATGGGLFSLEVTRLQPVP</sequence>
<evidence type="ECO:0000259" key="1">
    <source>
        <dbReference type="Pfam" id="PF04151"/>
    </source>
</evidence>
<evidence type="ECO:0000313" key="2">
    <source>
        <dbReference type="EMBL" id="MBE9255609.1"/>
    </source>
</evidence>
<dbReference type="Proteomes" id="UP000658720">
    <property type="component" value="Unassembled WGS sequence"/>
</dbReference>
<evidence type="ECO:0000313" key="3">
    <source>
        <dbReference type="Proteomes" id="UP000658720"/>
    </source>
</evidence>
<feature type="domain" description="Peptidase C-terminal archaeal/bacterial" evidence="1">
    <location>
        <begin position="72"/>
        <end position="136"/>
    </location>
</feature>
<reference evidence="2 3" key="1">
    <citation type="submission" date="2020-10" db="EMBL/GenBank/DDBJ databases">
        <authorList>
            <person name="Castelo-Branco R."/>
            <person name="Eusebio N."/>
            <person name="Adriana R."/>
            <person name="Vieira A."/>
            <person name="Brugerolle De Fraissinette N."/>
            <person name="Rezende De Castro R."/>
            <person name="Schneider M.P."/>
            <person name="Vasconcelos V."/>
            <person name="Leao P.N."/>
        </authorList>
    </citation>
    <scope>NUCLEOTIDE SEQUENCE [LARGE SCALE GENOMIC DNA]</scope>
    <source>
        <strain evidence="2 3">LEGE 00031</strain>
    </source>
</reference>
<protein>
    <submittedName>
        <fullName evidence="2">PPC domain-containing protein</fullName>
    </submittedName>
</protein>
<gene>
    <name evidence="2" type="ORF">IQ217_17570</name>
</gene>
<proteinExistence type="predicted"/>
<dbReference type="Pfam" id="PF04151">
    <property type="entry name" value="PPC"/>
    <property type="match status" value="1"/>
</dbReference>
<accession>A0ABR9VW86</accession>
<dbReference type="RefSeq" id="WP_194021067.1">
    <property type="nucleotide sequence ID" value="NZ_JADEVV010000073.1"/>
</dbReference>
<comment type="caution">
    <text evidence="2">The sequence shown here is derived from an EMBL/GenBank/DDBJ whole genome shotgun (WGS) entry which is preliminary data.</text>
</comment>
<dbReference type="Gene3D" id="2.60.120.380">
    <property type="match status" value="1"/>
</dbReference>
<organism evidence="2 3">
    <name type="scientific">Synechocystis salina LEGE 00031</name>
    <dbReference type="NCBI Taxonomy" id="1828736"/>
    <lineage>
        <taxon>Bacteria</taxon>
        <taxon>Bacillati</taxon>
        <taxon>Cyanobacteriota</taxon>
        <taxon>Cyanophyceae</taxon>
        <taxon>Synechococcales</taxon>
        <taxon>Merismopediaceae</taxon>
        <taxon>Synechocystis</taxon>
    </lineage>
</organism>